<sequence length="60" mass="7178">MLEIREINFHNSIGQGLVKREFKKEKELTPAEGQKENMTSVQDRYRQDWALDEEALEEIR</sequence>
<dbReference type="EMBL" id="CALTRL010000666">
    <property type="protein sequence ID" value="CAH7669184.1"/>
    <property type="molecule type" value="Genomic_DNA"/>
</dbReference>
<name>A0AAV0APB8_PHAPC</name>
<evidence type="ECO:0000313" key="2">
    <source>
        <dbReference type="Proteomes" id="UP001153365"/>
    </source>
</evidence>
<dbReference type="Proteomes" id="UP001153365">
    <property type="component" value="Unassembled WGS sequence"/>
</dbReference>
<accession>A0AAV0APB8</accession>
<proteinExistence type="predicted"/>
<gene>
    <name evidence="1" type="ORF">PPACK8108_LOCUS3760</name>
</gene>
<comment type="caution">
    <text evidence="1">The sequence shown here is derived from an EMBL/GenBank/DDBJ whole genome shotgun (WGS) entry which is preliminary data.</text>
</comment>
<organism evidence="1 2">
    <name type="scientific">Phakopsora pachyrhizi</name>
    <name type="common">Asian soybean rust disease fungus</name>
    <dbReference type="NCBI Taxonomy" id="170000"/>
    <lineage>
        <taxon>Eukaryota</taxon>
        <taxon>Fungi</taxon>
        <taxon>Dikarya</taxon>
        <taxon>Basidiomycota</taxon>
        <taxon>Pucciniomycotina</taxon>
        <taxon>Pucciniomycetes</taxon>
        <taxon>Pucciniales</taxon>
        <taxon>Phakopsoraceae</taxon>
        <taxon>Phakopsora</taxon>
    </lineage>
</organism>
<evidence type="ECO:0000313" key="1">
    <source>
        <dbReference type="EMBL" id="CAH7669184.1"/>
    </source>
</evidence>
<protein>
    <submittedName>
        <fullName evidence="1">Uncharacterized protein</fullName>
    </submittedName>
</protein>
<dbReference type="AlphaFoldDB" id="A0AAV0APB8"/>
<keyword evidence="2" id="KW-1185">Reference proteome</keyword>
<reference evidence="1" key="1">
    <citation type="submission" date="2022-06" db="EMBL/GenBank/DDBJ databases">
        <authorList>
            <consortium name="SYNGENTA / RWTH Aachen University"/>
        </authorList>
    </citation>
    <scope>NUCLEOTIDE SEQUENCE</scope>
</reference>